<comment type="caution">
    <text evidence="2">The sequence shown here is derived from an EMBL/GenBank/DDBJ whole genome shotgun (WGS) entry which is preliminary data.</text>
</comment>
<dbReference type="OrthoDB" id="3504495at2"/>
<evidence type="ECO:0000313" key="3">
    <source>
        <dbReference type="EMBL" id="PIB81013.1"/>
    </source>
</evidence>
<gene>
    <name evidence="2" type="ORF">AWB95_12640</name>
    <name evidence="3" type="ORF">CQY23_02005</name>
</gene>
<dbReference type="EMBL" id="PDKV01000001">
    <property type="protein sequence ID" value="PIB81013.1"/>
    <property type="molecule type" value="Genomic_DNA"/>
</dbReference>
<evidence type="ECO:0000313" key="4">
    <source>
        <dbReference type="Proteomes" id="UP000193907"/>
    </source>
</evidence>
<sequence>MPRADLTPGDLVRSYREGKTWSRDRLAREMHRSVSWVAQIERGELPLTDVTILGRLAALLGAPLQEFIEAALGPDTETARNRPYVEQLRLAIAGHPAPESITAPVPDGPPCDLESLRQRTLHIWKGIHASSYREMGPAVAARPSPEAWCKSSLDRVTLRLAV</sequence>
<reference evidence="2 4" key="1">
    <citation type="submission" date="2016-01" db="EMBL/GenBank/DDBJ databases">
        <title>The new phylogeny of the genus Mycobacterium.</title>
        <authorList>
            <person name="Tarcisio F."/>
            <person name="Conor M."/>
            <person name="Antonella G."/>
            <person name="Elisabetta G."/>
            <person name="Giulia F.S."/>
            <person name="Sara T."/>
            <person name="Anna F."/>
            <person name="Clotilde B."/>
            <person name="Roberto B."/>
            <person name="Veronica D.S."/>
            <person name="Fabio R."/>
            <person name="Monica P."/>
            <person name="Olivier J."/>
            <person name="Enrico T."/>
            <person name="Nicola S."/>
        </authorList>
    </citation>
    <scope>NUCLEOTIDE SEQUENCE [LARGE SCALE GENOMIC DNA]</scope>
    <source>
        <strain evidence="2 4">DSM 44243</strain>
    </source>
</reference>
<name>A0A1X1RQV7_MYCCE</name>
<evidence type="ECO:0000259" key="1">
    <source>
        <dbReference type="PROSITE" id="PS50943"/>
    </source>
</evidence>
<dbReference type="PROSITE" id="PS50943">
    <property type="entry name" value="HTH_CROC1"/>
    <property type="match status" value="1"/>
</dbReference>
<accession>A0A1X1RQV7</accession>
<protein>
    <submittedName>
        <fullName evidence="3">XRE family transcriptional regulator</fullName>
    </submittedName>
</protein>
<dbReference type="SMART" id="SM00530">
    <property type="entry name" value="HTH_XRE"/>
    <property type="match status" value="1"/>
</dbReference>
<dbReference type="AlphaFoldDB" id="A0A1X1RQV7"/>
<dbReference type="InterPro" id="IPR010982">
    <property type="entry name" value="Lambda_DNA-bd_dom_sf"/>
</dbReference>
<evidence type="ECO:0000313" key="5">
    <source>
        <dbReference type="Proteomes" id="UP000230971"/>
    </source>
</evidence>
<dbReference type="GO" id="GO:0003677">
    <property type="term" value="F:DNA binding"/>
    <property type="evidence" value="ECO:0007669"/>
    <property type="project" value="InterPro"/>
</dbReference>
<proteinExistence type="predicted"/>
<feature type="domain" description="HTH cro/C1-type" evidence="1">
    <location>
        <begin position="12"/>
        <end position="67"/>
    </location>
</feature>
<organism evidence="2 4">
    <name type="scientific">Mycobacterium celatum</name>
    <dbReference type="NCBI Taxonomy" id="28045"/>
    <lineage>
        <taxon>Bacteria</taxon>
        <taxon>Bacillati</taxon>
        <taxon>Actinomycetota</taxon>
        <taxon>Actinomycetes</taxon>
        <taxon>Mycobacteriales</taxon>
        <taxon>Mycobacteriaceae</taxon>
        <taxon>Mycobacterium</taxon>
    </lineage>
</organism>
<dbReference type="RefSeq" id="WP_085168291.1">
    <property type="nucleotide sequence ID" value="NZ_LQOM01000028.1"/>
</dbReference>
<dbReference type="SUPFAM" id="SSF47413">
    <property type="entry name" value="lambda repressor-like DNA-binding domains"/>
    <property type="match status" value="1"/>
</dbReference>
<evidence type="ECO:0000313" key="2">
    <source>
        <dbReference type="EMBL" id="ORV12738.1"/>
    </source>
</evidence>
<dbReference type="Pfam" id="PF13560">
    <property type="entry name" value="HTH_31"/>
    <property type="match status" value="1"/>
</dbReference>
<dbReference type="STRING" id="28045.AWB95_12640"/>
<dbReference type="InterPro" id="IPR001387">
    <property type="entry name" value="Cro/C1-type_HTH"/>
</dbReference>
<dbReference type="Gene3D" id="1.10.260.40">
    <property type="entry name" value="lambda repressor-like DNA-binding domains"/>
    <property type="match status" value="1"/>
</dbReference>
<reference evidence="3 5" key="2">
    <citation type="journal article" date="2017" name="Infect. Genet. Evol.">
        <title>The new phylogeny of the genus Mycobacterium: The old and the news.</title>
        <authorList>
            <person name="Tortoli E."/>
            <person name="Fedrizzi T."/>
            <person name="Meehan C.J."/>
            <person name="Trovato A."/>
            <person name="Grottola A."/>
            <person name="Giacobazzi E."/>
            <person name="Serpini G.F."/>
            <person name="Tagliazucchi S."/>
            <person name="Fabio A."/>
            <person name="Bettua C."/>
            <person name="Bertorelli R."/>
            <person name="Frascaro F."/>
            <person name="De Sanctis V."/>
            <person name="Pecorari M."/>
            <person name="Jousson O."/>
            <person name="Segata N."/>
            <person name="Cirillo D.M."/>
        </authorList>
    </citation>
    <scope>NUCLEOTIDE SEQUENCE [LARGE SCALE GENOMIC DNA]</scope>
    <source>
        <strain evidence="3 5">NCTC 12882</strain>
    </source>
</reference>
<dbReference type="Proteomes" id="UP000230971">
    <property type="component" value="Unassembled WGS sequence"/>
</dbReference>
<dbReference type="Proteomes" id="UP000193907">
    <property type="component" value="Unassembled WGS sequence"/>
</dbReference>
<keyword evidence="4" id="KW-1185">Reference proteome</keyword>
<dbReference type="EMBL" id="LQOM01000028">
    <property type="protein sequence ID" value="ORV12738.1"/>
    <property type="molecule type" value="Genomic_DNA"/>
</dbReference>
<dbReference type="CDD" id="cd00093">
    <property type="entry name" value="HTH_XRE"/>
    <property type="match status" value="1"/>
</dbReference>